<evidence type="ECO:0000313" key="1">
    <source>
        <dbReference type="EMBL" id="KAJ8362604.1"/>
    </source>
</evidence>
<evidence type="ECO:0000313" key="2">
    <source>
        <dbReference type="Proteomes" id="UP001221898"/>
    </source>
</evidence>
<sequence length="252" mass="27236">MGLPRFRVLVPALLLRIWGLSQALRLLRCRVRVLALLLLQDQLLVLAWLLPRSRVLSLALPRALSRPQTQFLFQFRPHHQAARALTVVDPPPVPAPRTRVGGGAVEEMADLAASPELFSPLPGSEAAVLVKEAPLLSVEGEAMPTSVDLLTPMDWGDSIQPSSPVERVGAEWARVAIRKRASSGEIDCPRVVKAAPIITVNCFEVLAGPTEGDMDMEVGSLSNFLDSWDVEGLTETMGMAHGPSEDGEAGMD</sequence>
<name>A0AAD7R4Q1_9TELE</name>
<protein>
    <submittedName>
        <fullName evidence="1">Uncharacterized protein</fullName>
    </submittedName>
</protein>
<dbReference type="Proteomes" id="UP001221898">
    <property type="component" value="Unassembled WGS sequence"/>
</dbReference>
<keyword evidence="2" id="KW-1185">Reference proteome</keyword>
<dbReference type="AlphaFoldDB" id="A0AAD7R4Q1"/>
<dbReference type="EMBL" id="JAINUG010000631">
    <property type="protein sequence ID" value="KAJ8362604.1"/>
    <property type="molecule type" value="Genomic_DNA"/>
</dbReference>
<gene>
    <name evidence="1" type="ORF">AAFF_G00367640</name>
</gene>
<accession>A0AAD7R4Q1</accession>
<reference evidence="1" key="1">
    <citation type="journal article" date="2023" name="Science">
        <title>Genome structures resolve the early diversification of teleost fishes.</title>
        <authorList>
            <person name="Parey E."/>
            <person name="Louis A."/>
            <person name="Montfort J."/>
            <person name="Bouchez O."/>
            <person name="Roques C."/>
            <person name="Iampietro C."/>
            <person name="Lluch J."/>
            <person name="Castinel A."/>
            <person name="Donnadieu C."/>
            <person name="Desvignes T."/>
            <person name="Floi Bucao C."/>
            <person name="Jouanno E."/>
            <person name="Wen M."/>
            <person name="Mejri S."/>
            <person name="Dirks R."/>
            <person name="Jansen H."/>
            <person name="Henkel C."/>
            <person name="Chen W.J."/>
            <person name="Zahm M."/>
            <person name="Cabau C."/>
            <person name="Klopp C."/>
            <person name="Thompson A.W."/>
            <person name="Robinson-Rechavi M."/>
            <person name="Braasch I."/>
            <person name="Lecointre G."/>
            <person name="Bobe J."/>
            <person name="Postlethwait J.H."/>
            <person name="Berthelot C."/>
            <person name="Roest Crollius H."/>
            <person name="Guiguen Y."/>
        </authorList>
    </citation>
    <scope>NUCLEOTIDE SEQUENCE</scope>
    <source>
        <strain evidence="1">NC1722</strain>
    </source>
</reference>
<organism evidence="1 2">
    <name type="scientific">Aldrovandia affinis</name>
    <dbReference type="NCBI Taxonomy" id="143900"/>
    <lineage>
        <taxon>Eukaryota</taxon>
        <taxon>Metazoa</taxon>
        <taxon>Chordata</taxon>
        <taxon>Craniata</taxon>
        <taxon>Vertebrata</taxon>
        <taxon>Euteleostomi</taxon>
        <taxon>Actinopterygii</taxon>
        <taxon>Neopterygii</taxon>
        <taxon>Teleostei</taxon>
        <taxon>Notacanthiformes</taxon>
        <taxon>Halosauridae</taxon>
        <taxon>Aldrovandia</taxon>
    </lineage>
</organism>
<proteinExistence type="predicted"/>
<comment type="caution">
    <text evidence="1">The sequence shown here is derived from an EMBL/GenBank/DDBJ whole genome shotgun (WGS) entry which is preliminary data.</text>
</comment>